<dbReference type="OMA" id="FGAYDMW"/>
<dbReference type="InterPro" id="IPR021047">
    <property type="entry name" value="Mannosyltransferase_CMT1"/>
</dbReference>
<evidence type="ECO:0000313" key="2">
    <source>
        <dbReference type="EMBL" id="OJT02924.1"/>
    </source>
</evidence>
<comment type="caution">
    <text evidence="2">The sequence shown here is derived from an EMBL/GenBank/DDBJ whole genome shotgun (WGS) entry which is preliminary data.</text>
</comment>
<name>A0A1M2V5S3_TRAPU</name>
<gene>
    <name evidence="2" type="ORF">TRAPUB_6508</name>
</gene>
<evidence type="ECO:0008006" key="4">
    <source>
        <dbReference type="Google" id="ProtNLM"/>
    </source>
</evidence>
<dbReference type="AlphaFoldDB" id="A0A1M2V5S3"/>
<dbReference type="SUPFAM" id="SSF53448">
    <property type="entry name" value="Nucleotide-diphospho-sugar transferases"/>
    <property type="match status" value="1"/>
</dbReference>
<dbReference type="InterPro" id="IPR029044">
    <property type="entry name" value="Nucleotide-diphossugar_trans"/>
</dbReference>
<keyword evidence="1" id="KW-0472">Membrane</keyword>
<protein>
    <recommendedName>
        <fullName evidence="4">Alpha-1,3-mannosyltransferase CMT1</fullName>
    </recommendedName>
</protein>
<feature type="transmembrane region" description="Helical" evidence="1">
    <location>
        <begin position="29"/>
        <end position="52"/>
    </location>
</feature>
<accession>A0A1M2V5S3</accession>
<keyword evidence="1" id="KW-1133">Transmembrane helix</keyword>
<keyword evidence="1" id="KW-0812">Transmembrane</keyword>
<dbReference type="PANTHER" id="PTHR34144">
    <property type="entry name" value="CHROMOSOME 8, WHOLE GENOME SHOTGUN SEQUENCE"/>
    <property type="match status" value="1"/>
</dbReference>
<evidence type="ECO:0000256" key="1">
    <source>
        <dbReference type="SAM" id="Phobius"/>
    </source>
</evidence>
<evidence type="ECO:0000313" key="3">
    <source>
        <dbReference type="Proteomes" id="UP000184267"/>
    </source>
</evidence>
<dbReference type="Pfam" id="PF11735">
    <property type="entry name" value="CAP59_mtransfer"/>
    <property type="match status" value="1"/>
</dbReference>
<reference evidence="2 3" key="1">
    <citation type="submission" date="2016-10" db="EMBL/GenBank/DDBJ databases">
        <title>Genome sequence of the basidiomycete white-rot fungus Trametes pubescens.</title>
        <authorList>
            <person name="Makela M.R."/>
            <person name="Granchi Z."/>
            <person name="Peng M."/>
            <person name="De Vries R.P."/>
            <person name="Grigoriev I."/>
            <person name="Riley R."/>
            <person name="Hilden K."/>
        </authorList>
    </citation>
    <scope>NUCLEOTIDE SEQUENCE [LARGE SCALE GENOMIC DNA]</scope>
    <source>
        <strain evidence="2 3">FBCC735</strain>
    </source>
</reference>
<dbReference type="PANTHER" id="PTHR34144:SF7">
    <property type="entry name" value="EXPORT PROTEIN (CAP59), PUTATIVE (AFU_ORTHOLOGUE AFUA_7G05020)-RELATED"/>
    <property type="match status" value="1"/>
</dbReference>
<dbReference type="STRING" id="154538.A0A1M2V5S3"/>
<dbReference type="OrthoDB" id="262547at2759"/>
<feature type="transmembrane region" description="Helical" evidence="1">
    <location>
        <begin position="72"/>
        <end position="99"/>
    </location>
</feature>
<sequence length="541" mass="61889">MQYDSNDARRLGAQALSHAVLVLRVLGRVLLFVLRVPFLGQLASLVLIQWYAYGTYRLYLIGTWGPGFPNGWTAWIAFLTALPFWAALQLFWLVVSVGFQRKCAGRFKAWRAGRMSDDGYMMLDPRGSSEEDARPPSPKYGPRSRGFSAHTLWYAAQIVFYVFILLAALYHYKHYEHPKDARFRPALHRALADTHPNPAGYAPRPEKIFIAAAFHQNQDVLPYWTRSMKQAITYLGTDNVFVSIVENYSTDRSPDLLREFARDLDRLGVRNRVLVSDETVKKPEHVEWNPRIEFLAAIRNQALEPLLAGGGYDRVLFSNDIYIEPESVLELLATRDGDYDFACGLDFGHFGAYDMWVLRDRVGRLTAGIWPYFFDAASMDAVKREEPVPVYTCWNGIVAFRADPVLPVALRGNSTLSHAPLARPPPANHPWTPQLGASPAQTPPLRFRASAEGECYSSESFLLPYDFRRVMALEGVYANPLVITGYAWKYYSWHKWVLRHPLVKWFVEEVWDGAWMQNARMVVGDAKSVWVWDGVECHPWW</sequence>
<proteinExistence type="predicted"/>
<dbReference type="EMBL" id="MNAD01001642">
    <property type="protein sequence ID" value="OJT02924.1"/>
    <property type="molecule type" value="Genomic_DNA"/>
</dbReference>
<dbReference type="Proteomes" id="UP000184267">
    <property type="component" value="Unassembled WGS sequence"/>
</dbReference>
<feature type="transmembrane region" description="Helical" evidence="1">
    <location>
        <begin position="152"/>
        <end position="172"/>
    </location>
</feature>
<organism evidence="2 3">
    <name type="scientific">Trametes pubescens</name>
    <name type="common">White-rot fungus</name>
    <dbReference type="NCBI Taxonomy" id="154538"/>
    <lineage>
        <taxon>Eukaryota</taxon>
        <taxon>Fungi</taxon>
        <taxon>Dikarya</taxon>
        <taxon>Basidiomycota</taxon>
        <taxon>Agaricomycotina</taxon>
        <taxon>Agaricomycetes</taxon>
        <taxon>Polyporales</taxon>
        <taxon>Polyporaceae</taxon>
        <taxon>Trametes</taxon>
    </lineage>
</organism>
<keyword evidence="3" id="KW-1185">Reference proteome</keyword>